<name>A0A1W1XKD4_9CLOT</name>
<evidence type="ECO:0000313" key="4">
    <source>
        <dbReference type="Proteomes" id="UP000192468"/>
    </source>
</evidence>
<feature type="compositionally biased region" description="Low complexity" evidence="1">
    <location>
        <begin position="420"/>
        <end position="433"/>
    </location>
</feature>
<dbReference type="Pfam" id="PF13620">
    <property type="entry name" value="CarboxypepD_reg"/>
    <property type="match status" value="1"/>
</dbReference>
<keyword evidence="2" id="KW-1133">Transmembrane helix</keyword>
<evidence type="ECO:0000256" key="1">
    <source>
        <dbReference type="SAM" id="MobiDB-lite"/>
    </source>
</evidence>
<dbReference type="GO" id="GO:0004180">
    <property type="term" value="F:carboxypeptidase activity"/>
    <property type="evidence" value="ECO:0007669"/>
    <property type="project" value="UniProtKB-KW"/>
</dbReference>
<dbReference type="SUPFAM" id="SSF49452">
    <property type="entry name" value="Starch-binding domain-like"/>
    <property type="match status" value="1"/>
</dbReference>
<dbReference type="STRING" id="1121291.SAMN02745134_02166"/>
<sequence length="1323" mass="141001">MKGKSINRLISCFVSICIILTTSIYIKPIVVNADNTSVNTSSDPNNGNWNSENLTLKDTSEADVMTRVGAIDNFGFGWNKTTTSGYGWYSTTTTTFINPFSGATIGHNFPFPTKQQDTPLGINTIMVNSGAYNYIENHMSSAGSLYSNGYTDGYSVSKYPNGYSASNYPLSVAQNGSYFGSGLSSSNQAFTSVQPITIDYSSNQNEYNFTDPTAANYKYIRNAVLQLFVDDFQAGPTSASTNPNASTHRFTGKYHFTINGTEIQEFSDAINSLNQSGPVGQLITLRIPTQYLNLLKTGSIQIKIDDPTTSNAADGYAINFAKLLINDKAIQDYGTVTGKVTSSSGTALEGATVSDSFGDTTTTAADGTYTLSDVPAGLGMLTASLKNYQTAQQNVSVTVGNKTTANFTLQPNTVQQPTISESASSNSNADTNSPRTITVNYADQSKVPAGTKVFYQGPSDTVPFWHDYTGAFTVSSDQTIKAYGMNSDDSLRSNTTQYDVKDILPEKPTFTENSVDGKHKQVTVNFPNSSGVTTSDEVINYQGQGDSTPTDHHVTGTSVTIDIYNNQTISAITSGNFNGWDGSTSAITSKESSFTVSDVVPDKPTITYSDDGAAQEKVTIDFTNTSGISLNEYDISYVDENGVSGNHVITGSNMTYPKYTFDVNKSQTVYAYSKDTKGNQSETAYKVVNIKPPVPLFSEAAATDNPNNKIITIDFGNSSKYSLQNEHVTIQANGENSETDHVAAVTPNAQGEYIETFEVSKDQAITAYSIDTTNVQGNTGNYEVTDINPGDPVINVSPAADGSTHKVVTITYPNSNGGSLIAQNYSISDYSKSNIGLPSTAYAGSFTVSKDERVNAQSETSYVSSSGVPDNEYSNVVPEDITINPDKPTITQNSSYISPAGSSYKEITVNFANNNGENLTDEYINITTVDPVSGIETPETIHKTASDTDFATYYTFIVKSSQTITASDKDAVGTSSDTGSLDFARQSNIDTPTISETKDTAGTSAQAVVKFTSKSDEPTDKVVINIQNTSGNMNYTKTLYANDISGLTPVSTNDGVTTYSYTLSDTAAKITLNGTVITATAYDTADNEQSNPAPYTVTDILPAAPTIESITVSDDEKSAIASISYPNTNGTDVVKELYRIVSNPKDPSLSNDPKDASWSIYPSDGSEISITQGGYLQAIAVDANENISAITTSSSIQLNDYSLQASSNITYVAPTTGTRTDDTGNTATIDYSIMDNNSVVASKTNENNSLNITFTVADNNIKILDNSGNEVSTITVAAGTPIKIVSSTGNSVTTSIKASLSDGSHTVTLASINVQVGNDVSLR</sequence>
<accession>A0A1W1XKD4</accession>
<keyword evidence="2" id="KW-0472">Membrane</keyword>
<gene>
    <name evidence="3" type="ORF">SAMN02745134_02166</name>
</gene>
<dbReference type="OrthoDB" id="9805159at2"/>
<keyword evidence="3" id="KW-0645">Protease</keyword>
<keyword evidence="2" id="KW-0812">Transmembrane</keyword>
<dbReference type="EMBL" id="FWXH01000007">
    <property type="protein sequence ID" value="SMC24426.1"/>
    <property type="molecule type" value="Genomic_DNA"/>
</dbReference>
<protein>
    <submittedName>
        <fullName evidence="3">Carboxypeptidase regulatory-like domain-containing protein</fullName>
    </submittedName>
</protein>
<dbReference type="Proteomes" id="UP000192468">
    <property type="component" value="Unassembled WGS sequence"/>
</dbReference>
<evidence type="ECO:0000313" key="3">
    <source>
        <dbReference type="EMBL" id="SMC24426.1"/>
    </source>
</evidence>
<reference evidence="3 4" key="1">
    <citation type="submission" date="2017-04" db="EMBL/GenBank/DDBJ databases">
        <authorList>
            <person name="Afonso C.L."/>
            <person name="Miller P.J."/>
            <person name="Scott M.A."/>
            <person name="Spackman E."/>
            <person name="Goraichik I."/>
            <person name="Dimitrov K.M."/>
            <person name="Suarez D.L."/>
            <person name="Swayne D.E."/>
        </authorList>
    </citation>
    <scope>NUCLEOTIDE SEQUENCE [LARGE SCALE GENOMIC DNA]</scope>
    <source>
        <strain evidence="3 4">DSM 12555</strain>
    </source>
</reference>
<feature type="region of interest" description="Disordered" evidence="1">
    <location>
        <begin position="412"/>
        <end position="434"/>
    </location>
</feature>
<dbReference type="InterPro" id="IPR013784">
    <property type="entry name" value="Carb-bd-like_fold"/>
</dbReference>
<keyword evidence="4" id="KW-1185">Reference proteome</keyword>
<dbReference type="Gene3D" id="2.60.40.1120">
    <property type="entry name" value="Carboxypeptidase-like, regulatory domain"/>
    <property type="match status" value="1"/>
</dbReference>
<proteinExistence type="predicted"/>
<feature type="transmembrane region" description="Helical" evidence="2">
    <location>
        <begin position="9"/>
        <end position="26"/>
    </location>
</feature>
<keyword evidence="3" id="KW-0378">Hydrolase</keyword>
<dbReference type="RefSeq" id="WP_084115976.1">
    <property type="nucleotide sequence ID" value="NZ_FWXH01000007.1"/>
</dbReference>
<dbReference type="GO" id="GO:0030246">
    <property type="term" value="F:carbohydrate binding"/>
    <property type="evidence" value="ECO:0007669"/>
    <property type="project" value="InterPro"/>
</dbReference>
<keyword evidence="3" id="KW-0121">Carboxypeptidase</keyword>
<organism evidence="3 4">
    <name type="scientific">Clostridium acidisoli DSM 12555</name>
    <dbReference type="NCBI Taxonomy" id="1121291"/>
    <lineage>
        <taxon>Bacteria</taxon>
        <taxon>Bacillati</taxon>
        <taxon>Bacillota</taxon>
        <taxon>Clostridia</taxon>
        <taxon>Eubacteriales</taxon>
        <taxon>Clostridiaceae</taxon>
        <taxon>Clostridium</taxon>
    </lineage>
</organism>
<evidence type="ECO:0000256" key="2">
    <source>
        <dbReference type="SAM" id="Phobius"/>
    </source>
</evidence>